<evidence type="ECO:0000313" key="2">
    <source>
        <dbReference type="Proteomes" id="UP000001942"/>
    </source>
</evidence>
<reference evidence="1 2" key="1">
    <citation type="journal article" date="2006" name="PLoS Genet.">
        <title>Comparative genomics of emerging human ehrlichiosis agents.</title>
        <authorList>
            <person name="Dunning Hotopp J.C."/>
            <person name="Lin M."/>
            <person name="Madupu R."/>
            <person name="Crabtree J."/>
            <person name="Angiuoli S.V."/>
            <person name="Eisen J.A."/>
            <person name="Seshadri R."/>
            <person name="Ren Q."/>
            <person name="Wu M."/>
            <person name="Utterback T.R."/>
            <person name="Smith S."/>
            <person name="Lewis M."/>
            <person name="Khouri H."/>
            <person name="Zhang C."/>
            <person name="Niu H."/>
            <person name="Lin Q."/>
            <person name="Ohashi N."/>
            <person name="Zhi N."/>
            <person name="Nelson W."/>
            <person name="Brinkac L.M."/>
            <person name="Dodson R.J."/>
            <person name="Rosovitz M.J."/>
            <person name="Sundaram J."/>
            <person name="Daugherty S.C."/>
            <person name="Davidsen T."/>
            <person name="Durkin A.S."/>
            <person name="Gwinn M."/>
            <person name="Haft D.H."/>
            <person name="Selengut J.D."/>
            <person name="Sullivan S.A."/>
            <person name="Zafar N."/>
            <person name="Zhou L."/>
            <person name="Benahmed F."/>
            <person name="Forberger H."/>
            <person name="Halpin R."/>
            <person name="Mulligan S."/>
            <person name="Robinson J."/>
            <person name="White O."/>
            <person name="Rikihisa Y."/>
            <person name="Tettelin H."/>
        </authorList>
    </citation>
    <scope>NUCLEOTIDE SEQUENCE [LARGE SCALE GENOMIC DNA]</scope>
    <source>
        <strain evidence="2">ATCC VR-367 / Miyayama</strain>
    </source>
</reference>
<accession>Q2GF42</accession>
<dbReference type="KEGG" id="nse:NSE_0011"/>
<dbReference type="EMBL" id="CP000237">
    <property type="protein sequence ID" value="ABD46499.1"/>
    <property type="molecule type" value="Genomic_DNA"/>
</dbReference>
<name>Q2GF42_EHRS3</name>
<dbReference type="HOGENOM" id="CLU_3397562_0_0_5"/>
<dbReference type="Proteomes" id="UP000001942">
    <property type="component" value="Chromosome"/>
</dbReference>
<dbReference type="STRING" id="222891.NSE_0011"/>
<keyword evidence="2" id="KW-1185">Reference proteome</keyword>
<sequence>MSNFLVLRYLAVVGISKSSNWEKLIRPLFWH</sequence>
<gene>
    <name evidence="1" type="ordered locus">NSE_0011</name>
</gene>
<dbReference type="AlphaFoldDB" id="Q2GF42"/>
<protein>
    <submittedName>
        <fullName evidence="1">Uncharacterized protein</fullName>
    </submittedName>
</protein>
<organism evidence="1 2">
    <name type="scientific">Ehrlichia sennetsu (strain ATCC VR-367 / Miyayama)</name>
    <name type="common">Neorickettsia sennetsu</name>
    <dbReference type="NCBI Taxonomy" id="222891"/>
    <lineage>
        <taxon>Bacteria</taxon>
        <taxon>Pseudomonadati</taxon>
        <taxon>Pseudomonadota</taxon>
        <taxon>Alphaproteobacteria</taxon>
        <taxon>Rickettsiales</taxon>
        <taxon>Anaplasmataceae</taxon>
        <taxon>Ehrlichia</taxon>
    </lineage>
</organism>
<evidence type="ECO:0000313" key="1">
    <source>
        <dbReference type="EMBL" id="ABD46499.1"/>
    </source>
</evidence>
<proteinExistence type="predicted"/>